<dbReference type="Pfam" id="PF01041">
    <property type="entry name" value="DegT_DnrJ_EryC1"/>
    <property type="match status" value="1"/>
</dbReference>
<organism evidence="3 4">
    <name type="scientific">Sulfitobacter aestuarii</name>
    <dbReference type="NCBI Taxonomy" id="2161676"/>
    <lineage>
        <taxon>Bacteria</taxon>
        <taxon>Pseudomonadati</taxon>
        <taxon>Pseudomonadota</taxon>
        <taxon>Alphaproteobacteria</taxon>
        <taxon>Rhodobacterales</taxon>
        <taxon>Roseobacteraceae</taxon>
        <taxon>Sulfitobacter</taxon>
    </lineage>
</organism>
<dbReference type="Gene3D" id="3.90.1150.10">
    <property type="entry name" value="Aspartate Aminotransferase, domain 1"/>
    <property type="match status" value="1"/>
</dbReference>
<dbReference type="PANTHER" id="PTHR30244:SF34">
    <property type="entry name" value="DTDP-4-AMINO-4,6-DIDEOXYGALACTOSE TRANSAMINASE"/>
    <property type="match status" value="1"/>
</dbReference>
<dbReference type="GO" id="GO:0008483">
    <property type="term" value="F:transaminase activity"/>
    <property type="evidence" value="ECO:0007669"/>
    <property type="project" value="UniProtKB-KW"/>
</dbReference>
<accession>A0ABW5U1Q6</accession>
<gene>
    <name evidence="3" type="ORF">ACFSUD_05415</name>
</gene>
<dbReference type="Proteomes" id="UP001597474">
    <property type="component" value="Unassembled WGS sequence"/>
</dbReference>
<comment type="similarity">
    <text evidence="1 2">Belongs to the DegT/DnrJ/EryC1 family.</text>
</comment>
<keyword evidence="3" id="KW-0808">Transferase</keyword>
<dbReference type="InterPro" id="IPR015421">
    <property type="entry name" value="PyrdxlP-dep_Trfase_major"/>
</dbReference>
<protein>
    <submittedName>
        <fullName evidence="3">DegT/DnrJ/EryC1/StrS family aminotransferase</fullName>
    </submittedName>
</protein>
<evidence type="ECO:0000313" key="4">
    <source>
        <dbReference type="Proteomes" id="UP001597474"/>
    </source>
</evidence>
<keyword evidence="3" id="KW-0032">Aminotransferase</keyword>
<keyword evidence="2" id="KW-0663">Pyridoxal phosphate</keyword>
<evidence type="ECO:0000256" key="1">
    <source>
        <dbReference type="ARBA" id="ARBA00037999"/>
    </source>
</evidence>
<name>A0ABW5U1Q6_9RHOB</name>
<evidence type="ECO:0000256" key="2">
    <source>
        <dbReference type="RuleBase" id="RU004508"/>
    </source>
</evidence>
<dbReference type="SUPFAM" id="SSF53383">
    <property type="entry name" value="PLP-dependent transferases"/>
    <property type="match status" value="1"/>
</dbReference>
<keyword evidence="4" id="KW-1185">Reference proteome</keyword>
<dbReference type="PIRSF" id="PIRSF000390">
    <property type="entry name" value="PLP_StrS"/>
    <property type="match status" value="1"/>
</dbReference>
<dbReference type="InterPro" id="IPR000653">
    <property type="entry name" value="DegT/StrS_aminotransferase"/>
</dbReference>
<evidence type="ECO:0000313" key="3">
    <source>
        <dbReference type="EMBL" id="MFD2738996.1"/>
    </source>
</evidence>
<proteinExistence type="inferred from homology"/>
<reference evidence="4" key="1">
    <citation type="journal article" date="2019" name="Int. J. Syst. Evol. Microbiol.">
        <title>The Global Catalogue of Microorganisms (GCM) 10K type strain sequencing project: providing services to taxonomists for standard genome sequencing and annotation.</title>
        <authorList>
            <consortium name="The Broad Institute Genomics Platform"/>
            <consortium name="The Broad Institute Genome Sequencing Center for Infectious Disease"/>
            <person name="Wu L."/>
            <person name="Ma J."/>
        </authorList>
    </citation>
    <scope>NUCLEOTIDE SEQUENCE [LARGE SCALE GENOMIC DNA]</scope>
    <source>
        <strain evidence="4">TISTR 2562</strain>
    </source>
</reference>
<dbReference type="InterPro" id="IPR015424">
    <property type="entry name" value="PyrdxlP-dep_Trfase"/>
</dbReference>
<dbReference type="EMBL" id="JBHUMP010000003">
    <property type="protein sequence ID" value="MFD2738996.1"/>
    <property type="molecule type" value="Genomic_DNA"/>
</dbReference>
<comment type="caution">
    <text evidence="3">The sequence shown here is derived from an EMBL/GenBank/DDBJ whole genome shotgun (WGS) entry which is preliminary data.</text>
</comment>
<dbReference type="Gene3D" id="3.40.640.10">
    <property type="entry name" value="Type I PLP-dependent aspartate aminotransferase-like (Major domain)"/>
    <property type="match status" value="1"/>
</dbReference>
<dbReference type="RefSeq" id="WP_386372208.1">
    <property type="nucleotide sequence ID" value="NZ_JBHUMP010000003.1"/>
</dbReference>
<sequence>MPLPDLHQAEPIPETARAEIDRLLQCGDLFRYTAAAEAPVSLLEAEFAEMIGSRYALAVSSCSAALFLSLCALDLPAGSNVLIPGFTFAAVPSAVIHAGHRPLLCEVSRNYRIDLDDFAAKLAQSNAVIVSHMRGHTSDMDEILSLCAAADIPVIEDAAHSLGTTWQGRNIGTLGRIGCFSFQSYKMINAGEGGIMISDDPDLLARAIIMSGAYEHNWRKHPMLESAFARWQNRLPLYNLRMGNLSAAIIRPQLAELPRRVRDGRRNHDHLAARLAQHPAVEIPQALEGEQRAPDSIQFNLNGLTQDEIADFARRATAAGVKVQVFGQSNDNARAFWNWKFIADLPELPQTRAMLMQACDVRLPVQLSLAQIDDIADTLIAALQERGAKPDAA</sequence>
<dbReference type="PANTHER" id="PTHR30244">
    <property type="entry name" value="TRANSAMINASE"/>
    <property type="match status" value="1"/>
</dbReference>
<dbReference type="InterPro" id="IPR015422">
    <property type="entry name" value="PyrdxlP-dep_Trfase_small"/>
</dbReference>